<name>A0A1I6EPZ7_9PSEU</name>
<evidence type="ECO:0000313" key="2">
    <source>
        <dbReference type="Proteomes" id="UP000198583"/>
    </source>
</evidence>
<dbReference type="STRING" id="84724.SAMN04488564_10539"/>
<protein>
    <submittedName>
        <fullName evidence="1">Uncharacterized protein</fullName>
    </submittedName>
</protein>
<keyword evidence="2" id="KW-1185">Reference proteome</keyword>
<proteinExistence type="predicted"/>
<dbReference type="OrthoDB" id="3693176at2"/>
<dbReference type="Proteomes" id="UP000198583">
    <property type="component" value="Unassembled WGS sequence"/>
</dbReference>
<evidence type="ECO:0000313" key="1">
    <source>
        <dbReference type="EMBL" id="SFR19866.1"/>
    </source>
</evidence>
<dbReference type="EMBL" id="FOYL01000005">
    <property type="protein sequence ID" value="SFR19866.1"/>
    <property type="molecule type" value="Genomic_DNA"/>
</dbReference>
<sequence length="135" mass="14591">MISQAAKFEEPCENCGAPCTGWAVQLVQDGELRWEEDRQCAGCQVASCDRGQGAPARIRDEILARHGAYRLTLTDGSVRGGVLLKAFRDALGFSIGEAQEAARAMRESGYEGTYVEMTLVAGLLNLAPPVSTRDR</sequence>
<gene>
    <name evidence="1" type="ORF">SAMN04488564_10539</name>
</gene>
<accession>A0A1I6EPZ7</accession>
<dbReference type="RefSeq" id="WP_093596538.1">
    <property type="nucleotide sequence ID" value="NZ_FOYL01000005.1"/>
</dbReference>
<reference evidence="2" key="1">
    <citation type="submission" date="2016-10" db="EMBL/GenBank/DDBJ databases">
        <authorList>
            <person name="Varghese N."/>
            <person name="Submissions S."/>
        </authorList>
    </citation>
    <scope>NUCLEOTIDE SEQUENCE [LARGE SCALE GENOMIC DNA]</scope>
    <source>
        <strain evidence="2">DSM 44232</strain>
    </source>
</reference>
<dbReference type="AlphaFoldDB" id="A0A1I6EPZ7"/>
<organism evidence="1 2">
    <name type="scientific">Lentzea waywayandensis</name>
    <dbReference type="NCBI Taxonomy" id="84724"/>
    <lineage>
        <taxon>Bacteria</taxon>
        <taxon>Bacillati</taxon>
        <taxon>Actinomycetota</taxon>
        <taxon>Actinomycetes</taxon>
        <taxon>Pseudonocardiales</taxon>
        <taxon>Pseudonocardiaceae</taxon>
        <taxon>Lentzea</taxon>
    </lineage>
</organism>